<dbReference type="AlphaFoldDB" id="A0A7X5UL95"/>
<protein>
    <submittedName>
        <fullName evidence="3">Transposase InsO family protein</fullName>
    </submittedName>
</protein>
<evidence type="ECO:0000313" key="3">
    <source>
        <dbReference type="EMBL" id="NIJ09787.1"/>
    </source>
</evidence>
<feature type="compositionally biased region" description="Acidic residues" evidence="1">
    <location>
        <begin position="683"/>
        <end position="692"/>
    </location>
</feature>
<organism evidence="3 4">
    <name type="scientific">Saccharomonospora amisosensis</name>
    <dbReference type="NCBI Taxonomy" id="1128677"/>
    <lineage>
        <taxon>Bacteria</taxon>
        <taxon>Bacillati</taxon>
        <taxon>Actinomycetota</taxon>
        <taxon>Actinomycetes</taxon>
        <taxon>Pseudonocardiales</taxon>
        <taxon>Pseudonocardiaceae</taxon>
        <taxon>Saccharomonospora</taxon>
    </lineage>
</organism>
<dbReference type="InterPro" id="IPR012337">
    <property type="entry name" value="RNaseH-like_sf"/>
</dbReference>
<dbReference type="Pfam" id="PF09299">
    <property type="entry name" value="Mu-transpos_C"/>
    <property type="match status" value="1"/>
</dbReference>
<dbReference type="InterPro" id="IPR036397">
    <property type="entry name" value="RNaseH_sf"/>
</dbReference>
<dbReference type="RefSeq" id="WP_009156817.1">
    <property type="nucleotide sequence ID" value="NZ_JAAOYM010000001.1"/>
</dbReference>
<evidence type="ECO:0000256" key="1">
    <source>
        <dbReference type="SAM" id="MobiDB-lite"/>
    </source>
</evidence>
<feature type="compositionally biased region" description="Acidic residues" evidence="1">
    <location>
        <begin position="699"/>
        <end position="709"/>
    </location>
</feature>
<dbReference type="GO" id="GO:0003676">
    <property type="term" value="F:nucleic acid binding"/>
    <property type="evidence" value="ECO:0007669"/>
    <property type="project" value="InterPro"/>
</dbReference>
<dbReference type="EMBL" id="JAAOYM010000001">
    <property type="protein sequence ID" value="NIJ09787.1"/>
    <property type="molecule type" value="Genomic_DNA"/>
</dbReference>
<dbReference type="InterPro" id="IPR001584">
    <property type="entry name" value="Integrase_cat-core"/>
</dbReference>
<comment type="caution">
    <text evidence="3">The sequence shown here is derived from an EMBL/GenBank/DDBJ whole genome shotgun (WGS) entry which is preliminary data.</text>
</comment>
<accession>A0A7X5UL95</accession>
<reference evidence="3 4" key="1">
    <citation type="submission" date="2020-03" db="EMBL/GenBank/DDBJ databases">
        <title>Sequencing the genomes of 1000 actinobacteria strains.</title>
        <authorList>
            <person name="Klenk H.-P."/>
        </authorList>
    </citation>
    <scope>NUCLEOTIDE SEQUENCE [LARGE SCALE GENOMIC DNA]</scope>
    <source>
        <strain evidence="3 4">DSM 45685</strain>
    </source>
</reference>
<dbReference type="SUPFAM" id="SSF53098">
    <property type="entry name" value="Ribonuclease H-like"/>
    <property type="match status" value="1"/>
</dbReference>
<feature type="domain" description="Integrase catalytic" evidence="2">
    <location>
        <begin position="255"/>
        <end position="480"/>
    </location>
</feature>
<evidence type="ECO:0000259" key="2">
    <source>
        <dbReference type="PROSITE" id="PS50994"/>
    </source>
</evidence>
<feature type="region of interest" description="Disordered" evidence="1">
    <location>
        <begin position="661"/>
        <end position="717"/>
    </location>
</feature>
<sequence>MTGANTVLISVGTRLSWDGDWFTVVGLEADRLRLRGSSGQTVLAHTATLLADPMVTLAGADTTPAEWPGSILDDLTLAQRKQLGQRLAHVQEVLTGYRGGGLGDPVEGEPRPGYDPRLPLRDRYAAKAAELGVTMRTLERWVAAFREAGPVGLVDHRGTRMADPVGGVDERWLAMCKTVLAEHTDAARPTQRLVLQRVSARLAAEHGVGEVEEPGRRRARAVLAELSRGTNAFTGSTKGKRSIAARPQGVYGRLRPTRPGEYLLLDSTPLDVFAMEPLTLRWVRVELTIAMDLYSRSITGLRLSPVSTKSVDAALVLFEALRPNSRHTTSSGLLPYAGLPDLVVVAEPGAGERAQVSGLAGVAAETIVVDHGKIYLSQHLLGVCQRLGISVQPARPLTPTDKAAVERFFRTLREQLLEALPGYKGPDVHSRGKDPEGCTYFFLDELESVVREWIGEICHHRPHSGLAEPHVPGLVFSPAEMFAHGMARTGRLRVPSRPEMVFDFLPVAWRSIQHYGVELNGLRYNGPALTPYRNRTSPFTGAHRGKWPVRYDTDDVSRVYFQDPADQRWHTLAWEHATDVAVPFSADALTYARRLALTSARHVDDRAALAQLLHRFDAGLTRNPTERRLAIRASAQRHARLAAATGTSPEIAQLPTVRAVTHPGQPTDEAPAGVESAMTPEVSGDDDCEEELDRCGADEPAEVSDEDFYAEALEVLP</sequence>
<proteinExistence type="predicted"/>
<dbReference type="PROSITE" id="PS50994">
    <property type="entry name" value="INTEGRASE"/>
    <property type="match status" value="1"/>
</dbReference>
<dbReference type="GO" id="GO:0015074">
    <property type="term" value="P:DNA integration"/>
    <property type="evidence" value="ECO:0007669"/>
    <property type="project" value="InterPro"/>
</dbReference>
<name>A0A7X5UL95_9PSEU</name>
<keyword evidence="4" id="KW-1185">Reference proteome</keyword>
<gene>
    <name evidence="3" type="ORF">FHU38_000131</name>
</gene>
<dbReference type="InterPro" id="IPR015378">
    <property type="entry name" value="Transposase-like_Mu_C"/>
</dbReference>
<evidence type="ECO:0000313" key="4">
    <source>
        <dbReference type="Proteomes" id="UP000545493"/>
    </source>
</evidence>
<dbReference type="Gene3D" id="3.30.420.10">
    <property type="entry name" value="Ribonuclease H-like superfamily/Ribonuclease H"/>
    <property type="match status" value="1"/>
</dbReference>
<dbReference type="Proteomes" id="UP000545493">
    <property type="component" value="Unassembled WGS sequence"/>
</dbReference>